<name>A0A2T5P667_9PSED</name>
<keyword evidence="19" id="KW-1185">Reference proteome</keyword>
<dbReference type="AlphaFoldDB" id="A0A2T5P667"/>
<evidence type="ECO:0000256" key="13">
    <source>
        <dbReference type="ARBA" id="ARBA00023136"/>
    </source>
</evidence>
<dbReference type="HAMAP" id="MF_00404">
    <property type="entry name" value="OadG"/>
    <property type="match status" value="1"/>
</dbReference>
<evidence type="ECO:0000256" key="2">
    <source>
        <dbReference type="ARBA" id="ARBA00003002"/>
    </source>
</evidence>
<keyword evidence="9 16" id="KW-1278">Translocase</keyword>
<evidence type="ECO:0000256" key="5">
    <source>
        <dbReference type="ARBA" id="ARBA00011869"/>
    </source>
</evidence>
<dbReference type="GO" id="GO:0015081">
    <property type="term" value="F:sodium ion transmembrane transporter activity"/>
    <property type="evidence" value="ECO:0007669"/>
    <property type="project" value="UniProtKB-UniRule"/>
</dbReference>
<comment type="subcellular location">
    <subcellularLocation>
        <location evidence="3 16 17">Cell membrane</location>
        <topology evidence="3 16 17">Single-pass membrane protein</topology>
    </subcellularLocation>
</comment>
<keyword evidence="12 16" id="KW-0406">Ion transport</keyword>
<organism evidence="18 19">
    <name type="scientific">Pseudomonas mangrovi</name>
    <dbReference type="NCBI Taxonomy" id="2161748"/>
    <lineage>
        <taxon>Bacteria</taxon>
        <taxon>Pseudomonadati</taxon>
        <taxon>Pseudomonadota</taxon>
        <taxon>Gammaproteobacteria</taxon>
        <taxon>Pseudomonadales</taxon>
        <taxon>Pseudomonadaceae</taxon>
        <taxon>Pseudomonas</taxon>
    </lineage>
</organism>
<evidence type="ECO:0000256" key="16">
    <source>
        <dbReference type="HAMAP-Rule" id="MF_00404"/>
    </source>
</evidence>
<dbReference type="EMBL" id="QASN01000020">
    <property type="protein sequence ID" value="PTU73240.1"/>
    <property type="molecule type" value="Genomic_DNA"/>
</dbReference>
<evidence type="ECO:0000256" key="17">
    <source>
        <dbReference type="RuleBase" id="RU004278"/>
    </source>
</evidence>
<comment type="catalytic activity">
    <reaction evidence="15 16 17">
        <text>oxaloacetate + 2 Na(+)(in) + H(+) = pyruvate + 2 Na(+)(out) + CO2</text>
        <dbReference type="Rhea" id="RHEA:57724"/>
        <dbReference type="ChEBI" id="CHEBI:15361"/>
        <dbReference type="ChEBI" id="CHEBI:15378"/>
        <dbReference type="ChEBI" id="CHEBI:16452"/>
        <dbReference type="ChEBI" id="CHEBI:16526"/>
        <dbReference type="ChEBI" id="CHEBI:29101"/>
        <dbReference type="EC" id="7.2.4.2"/>
    </reaction>
</comment>
<dbReference type="InterPro" id="IPR023424">
    <property type="entry name" value="OadG"/>
</dbReference>
<keyword evidence="13 16" id="KW-0472">Membrane</keyword>
<gene>
    <name evidence="16" type="primary">oadG</name>
    <name evidence="18" type="ORF">DBO85_12885</name>
</gene>
<evidence type="ECO:0000256" key="15">
    <source>
        <dbReference type="ARBA" id="ARBA00048176"/>
    </source>
</evidence>
<comment type="function">
    <text evidence="2 16 17">Catalyzes the decarboxylation of oxaloacetate coupled to Na(+) translocation.</text>
</comment>
<evidence type="ECO:0000256" key="10">
    <source>
        <dbReference type="ARBA" id="ARBA00022989"/>
    </source>
</evidence>
<dbReference type="NCBIfam" id="TIGR01195">
    <property type="entry name" value="oadG_fam"/>
    <property type="match status" value="1"/>
</dbReference>
<reference evidence="18 19" key="1">
    <citation type="submission" date="2018-04" db="EMBL/GenBank/DDBJ databases">
        <title>Pseudomonas sp. nov., isolated from mangrove soil.</title>
        <authorList>
            <person name="Chen C."/>
        </authorList>
    </citation>
    <scope>NUCLEOTIDE SEQUENCE [LARGE SCALE GENOMIC DNA]</scope>
    <source>
        <strain evidence="18 19">TC-11</strain>
    </source>
</reference>
<comment type="similarity">
    <text evidence="4 16 17">Belongs to the OadG family.</text>
</comment>
<evidence type="ECO:0000256" key="14">
    <source>
        <dbReference type="ARBA" id="ARBA00023201"/>
    </source>
</evidence>
<dbReference type="GO" id="GO:0015451">
    <property type="term" value="F:decarboxylation-driven active transmembrane transporter activity"/>
    <property type="evidence" value="ECO:0007669"/>
    <property type="project" value="UniProtKB-EC"/>
</dbReference>
<accession>A0A2T5P667</accession>
<dbReference type="EC" id="7.2.4.2" evidence="16"/>
<evidence type="ECO:0000256" key="11">
    <source>
        <dbReference type="ARBA" id="ARBA00023053"/>
    </source>
</evidence>
<evidence type="ECO:0000313" key="18">
    <source>
        <dbReference type="EMBL" id="PTU73240.1"/>
    </source>
</evidence>
<evidence type="ECO:0000256" key="8">
    <source>
        <dbReference type="ARBA" id="ARBA00022692"/>
    </source>
</evidence>
<keyword evidence="7 16" id="KW-1003">Cell membrane</keyword>
<dbReference type="InterPro" id="IPR005899">
    <property type="entry name" value="Na_pump_deCOase"/>
</dbReference>
<dbReference type="GO" id="GO:0036376">
    <property type="term" value="P:sodium ion export across plasma membrane"/>
    <property type="evidence" value="ECO:0007669"/>
    <property type="project" value="InterPro"/>
</dbReference>
<evidence type="ECO:0000313" key="19">
    <source>
        <dbReference type="Proteomes" id="UP000244064"/>
    </source>
</evidence>
<keyword evidence="8 16" id="KW-0812">Transmembrane</keyword>
<keyword evidence="11 16" id="KW-0915">Sodium</keyword>
<keyword evidence="6 16" id="KW-0813">Transport</keyword>
<evidence type="ECO:0000256" key="3">
    <source>
        <dbReference type="ARBA" id="ARBA00004162"/>
    </source>
</evidence>
<comment type="subunit">
    <text evidence="5 16">Heterotrimer of an alpha, a beta and a gamma subunit.</text>
</comment>
<comment type="caution">
    <text evidence="18">The sequence shown here is derived from an EMBL/GenBank/DDBJ whole genome shotgun (WGS) entry which is preliminary data.</text>
</comment>
<evidence type="ECO:0000256" key="12">
    <source>
        <dbReference type="ARBA" id="ARBA00023065"/>
    </source>
</evidence>
<dbReference type="Pfam" id="PF04277">
    <property type="entry name" value="OAD_gamma"/>
    <property type="match status" value="1"/>
</dbReference>
<evidence type="ECO:0000256" key="1">
    <source>
        <dbReference type="ARBA" id="ARBA00001959"/>
    </source>
</evidence>
<evidence type="ECO:0000256" key="4">
    <source>
        <dbReference type="ARBA" id="ARBA00005844"/>
    </source>
</evidence>
<comment type="cofactor">
    <cofactor evidence="1 16 17">
        <name>Na(+)</name>
        <dbReference type="ChEBI" id="CHEBI:29101"/>
    </cofactor>
</comment>
<feature type="transmembrane region" description="Helical" evidence="16 17">
    <location>
        <begin position="13"/>
        <end position="32"/>
    </location>
</feature>
<keyword evidence="10 16" id="KW-1133">Transmembrane helix</keyword>
<dbReference type="RefSeq" id="WP_108107684.1">
    <property type="nucleotide sequence ID" value="NZ_QASN01000020.1"/>
</dbReference>
<dbReference type="GO" id="GO:0008948">
    <property type="term" value="F:oxaloacetate decarboxylase activity"/>
    <property type="evidence" value="ECO:0007669"/>
    <property type="project" value="UniProtKB-UniRule"/>
</dbReference>
<dbReference type="Proteomes" id="UP000244064">
    <property type="component" value="Unassembled WGS sequence"/>
</dbReference>
<evidence type="ECO:0000256" key="6">
    <source>
        <dbReference type="ARBA" id="ARBA00022448"/>
    </source>
</evidence>
<protein>
    <recommendedName>
        <fullName evidence="16">Probable oxaloacetate decarboxylase gamma chain</fullName>
        <ecNumber evidence="16">7.2.4.2</ecNumber>
    </recommendedName>
</protein>
<evidence type="ECO:0000256" key="7">
    <source>
        <dbReference type="ARBA" id="ARBA00022475"/>
    </source>
</evidence>
<keyword evidence="14 16" id="KW-0739">Sodium transport</keyword>
<evidence type="ECO:0000256" key="9">
    <source>
        <dbReference type="ARBA" id="ARBA00022967"/>
    </source>
</evidence>
<proteinExistence type="inferred from homology"/>
<sequence>MTPGQLLSEGFELMLYGMGSVFVFLVLLVLCIRVMSRVVELLSPEQSAPARATAPAPVRSDLPDGELLAAIQMAIHQHRARRD</sequence>
<dbReference type="GO" id="GO:0005886">
    <property type="term" value="C:plasma membrane"/>
    <property type="evidence" value="ECO:0007669"/>
    <property type="project" value="UniProtKB-SubCell"/>
</dbReference>